<evidence type="ECO:0000313" key="2">
    <source>
        <dbReference type="Proteomes" id="UP000070282"/>
    </source>
</evidence>
<protein>
    <submittedName>
        <fullName evidence="1">Uncharacterized protein</fullName>
    </submittedName>
</protein>
<organism evidence="1 2">
    <name type="scientific">Marinobacter excellens LAMA 842</name>
    <dbReference type="NCBI Taxonomy" id="1306954"/>
    <lineage>
        <taxon>Bacteria</taxon>
        <taxon>Pseudomonadati</taxon>
        <taxon>Pseudomonadota</taxon>
        <taxon>Gammaproteobacteria</taxon>
        <taxon>Pseudomonadales</taxon>
        <taxon>Marinobacteraceae</taxon>
        <taxon>Marinobacter</taxon>
    </lineage>
</organism>
<sequence>MSVRLQGASQSIIVMGVVALWFLSLTPAHGMTSAQQARVHQLEAGFRDAAQHDKVWTNTWAGIYGGAAVAYGAVSRNASDADDRFDARVSAVKSVLALGNLYLNPQPHRPALKKYRAAAASASDDAEHLKLAEALREELARQERGRQGLNARMLPFAVNLAAGLTIGVIDDRPEDGAINFAVGMLVNEVAIRTQPDSMAGYGKPVTVNIGPQPLEVAYQWIVTPASVGLGIRF</sequence>
<proteinExistence type="predicted"/>
<dbReference type="EMBL" id="LOCO01000027">
    <property type="protein sequence ID" value="KXO06915.1"/>
    <property type="molecule type" value="Genomic_DNA"/>
</dbReference>
<accession>A0A137S397</accession>
<comment type="caution">
    <text evidence="1">The sequence shown here is derived from an EMBL/GenBank/DDBJ whole genome shotgun (WGS) entry which is preliminary data.</text>
</comment>
<dbReference type="Proteomes" id="UP000070282">
    <property type="component" value="Unassembled WGS sequence"/>
</dbReference>
<dbReference type="PATRIC" id="fig|1306954.6.peg.2167"/>
<keyword evidence="2" id="KW-1185">Reference proteome</keyword>
<evidence type="ECO:0000313" key="1">
    <source>
        <dbReference type="EMBL" id="KXO06915.1"/>
    </source>
</evidence>
<dbReference type="RefSeq" id="WP_061333382.1">
    <property type="nucleotide sequence ID" value="NZ_LOCO01000027.1"/>
</dbReference>
<reference evidence="2" key="1">
    <citation type="submission" date="2015-12" db="EMBL/GenBank/DDBJ databases">
        <authorList>
            <person name="Lima A."/>
            <person name="Farahani Zayas N."/>
            <person name="Castro Da Silva M.A."/>
            <person name="Cabral A."/>
            <person name="Pessatti M.L."/>
        </authorList>
    </citation>
    <scope>NUCLEOTIDE SEQUENCE [LARGE SCALE GENOMIC DNA]</scope>
    <source>
        <strain evidence="2">LAMA 842</strain>
    </source>
</reference>
<name>A0A137S397_9GAMM</name>
<gene>
    <name evidence="1" type="ORF">J122_3598</name>
</gene>
<dbReference type="AlphaFoldDB" id="A0A137S397"/>